<keyword evidence="2" id="KW-1185">Reference proteome</keyword>
<comment type="caution">
    <text evidence="1">The sequence shown here is derived from an EMBL/GenBank/DDBJ whole genome shotgun (WGS) entry which is preliminary data.</text>
</comment>
<sequence>MPSTLQMAAGDPAMLAVVRQCRQLLHRRALVAGVASAVPVPGLDWAVDAALLSRLIPAINGHFGLTPEQLDRLDPSKREKVQKAVAQVGTVLVGKFITQDLVLRAAKLVGVRLTAKQAARFVPLAGQAVSALIGYSAIRYLGEQHIKDCLNVVRSAGLALPAPATEPKLKPASRRAA</sequence>
<dbReference type="Proteomes" id="UP001596501">
    <property type="component" value="Unassembled WGS sequence"/>
</dbReference>
<organism evidence="1 2">
    <name type="scientific">Hydrogenophaga atypica</name>
    <dbReference type="NCBI Taxonomy" id="249409"/>
    <lineage>
        <taxon>Bacteria</taxon>
        <taxon>Pseudomonadati</taxon>
        <taxon>Pseudomonadota</taxon>
        <taxon>Betaproteobacteria</taxon>
        <taxon>Burkholderiales</taxon>
        <taxon>Comamonadaceae</taxon>
        <taxon>Hydrogenophaga</taxon>
    </lineage>
</organism>
<gene>
    <name evidence="1" type="ORF">ACFQPB_19440</name>
</gene>
<evidence type="ECO:0008006" key="3">
    <source>
        <dbReference type="Google" id="ProtNLM"/>
    </source>
</evidence>
<protein>
    <recommendedName>
        <fullName evidence="3">DUF697 domain-containing protein</fullName>
    </recommendedName>
</protein>
<proteinExistence type="predicted"/>
<reference evidence="2" key="1">
    <citation type="journal article" date="2019" name="Int. J. Syst. Evol. Microbiol.">
        <title>The Global Catalogue of Microorganisms (GCM) 10K type strain sequencing project: providing services to taxonomists for standard genome sequencing and annotation.</title>
        <authorList>
            <consortium name="The Broad Institute Genomics Platform"/>
            <consortium name="The Broad Institute Genome Sequencing Center for Infectious Disease"/>
            <person name="Wu L."/>
            <person name="Ma J."/>
        </authorList>
    </citation>
    <scope>NUCLEOTIDE SEQUENCE [LARGE SCALE GENOMIC DNA]</scope>
    <source>
        <strain evidence="2">CGMCC 1.12371</strain>
    </source>
</reference>
<accession>A0ABW2QNR9</accession>
<dbReference type="RefSeq" id="WP_382226855.1">
    <property type="nucleotide sequence ID" value="NZ_JBHTCA010000023.1"/>
</dbReference>
<evidence type="ECO:0000313" key="1">
    <source>
        <dbReference type="EMBL" id="MFC7411040.1"/>
    </source>
</evidence>
<name>A0ABW2QNR9_9BURK</name>
<evidence type="ECO:0000313" key="2">
    <source>
        <dbReference type="Proteomes" id="UP001596501"/>
    </source>
</evidence>
<dbReference type="EMBL" id="JBHTCA010000023">
    <property type="protein sequence ID" value="MFC7411040.1"/>
    <property type="molecule type" value="Genomic_DNA"/>
</dbReference>